<organism evidence="1 2">
    <name type="scientific">Pseudoscardovia suis</name>
    <dbReference type="NCBI Taxonomy" id="987063"/>
    <lineage>
        <taxon>Bacteria</taxon>
        <taxon>Bacillati</taxon>
        <taxon>Actinomycetota</taxon>
        <taxon>Actinomycetes</taxon>
        <taxon>Bifidobacteriales</taxon>
        <taxon>Bifidobacteriaceae</taxon>
        <taxon>Pseudoscardovia</taxon>
    </lineage>
</organism>
<dbReference type="InterPro" id="IPR037891">
    <property type="entry name" value="Cdil-like_sf"/>
</dbReference>
<comment type="caution">
    <text evidence="1">The sequence shown here is derived from an EMBL/GenBank/DDBJ whole genome shotgun (WGS) entry which is preliminary data.</text>
</comment>
<evidence type="ECO:0000313" key="1">
    <source>
        <dbReference type="EMBL" id="OZG49121.1"/>
    </source>
</evidence>
<protein>
    <submittedName>
        <fullName evidence="1">Uncharacterized protein</fullName>
    </submittedName>
</protein>
<name>A0A261EQJ3_9BIFI</name>
<dbReference type="AlphaFoldDB" id="A0A261EQJ3"/>
<keyword evidence="2" id="KW-1185">Reference proteome</keyword>
<gene>
    <name evidence="1" type="ORF">PSSU_1616</name>
</gene>
<dbReference type="OrthoDB" id="3244574at2"/>
<proteinExistence type="predicted"/>
<accession>A0A261EQJ3</accession>
<sequence length="322" mass="35381">MSREIIELVAVNREGDRFLFFPYVKCWGILRVTDRFFVSLRGADATAERIGEALEQAYAYIERTGPIEMDLEEQRNYWRHDTKYKTWRSFARNNDFIIVWKYEDGVCWVHAYPPRVGEDLGDEVCSIRVPAGAPPVALGRAVLDAYAALDGWKAAHPGGMPPAAPPDASASACDGSVVTLPAPAGGFVEETPSAAEVLLQWSLPGRDGEPVAWVYLEEGDWDGPGGDDAWDEWVGRWRVSCGEPRSVSRGAWDGGPFGVRWEARNASSLSIALVAPVGGEAAVRLCLDVESPRRRARMAARLEQALVDVARATRITPAPPEN</sequence>
<dbReference type="Proteomes" id="UP000216454">
    <property type="component" value="Unassembled WGS sequence"/>
</dbReference>
<dbReference type="SUPFAM" id="SSF160207">
    <property type="entry name" value="NMB0488-like"/>
    <property type="match status" value="1"/>
</dbReference>
<dbReference type="RefSeq" id="WP_094691926.1">
    <property type="nucleotide sequence ID" value="NZ_MWWQ01000017.1"/>
</dbReference>
<evidence type="ECO:0000313" key="2">
    <source>
        <dbReference type="Proteomes" id="UP000216454"/>
    </source>
</evidence>
<dbReference type="EMBL" id="MWWQ01000017">
    <property type="protein sequence ID" value="OZG49121.1"/>
    <property type="molecule type" value="Genomic_DNA"/>
</dbReference>
<reference evidence="1 2" key="1">
    <citation type="journal article" date="2017" name="BMC Genomics">
        <title>Comparative genomic and phylogenomic analyses of the Bifidobacteriaceae family.</title>
        <authorList>
            <person name="Lugli G.A."/>
            <person name="Milani C."/>
            <person name="Turroni F."/>
            <person name="Duranti S."/>
            <person name="Mancabelli L."/>
            <person name="Mangifesta M."/>
            <person name="Ferrario C."/>
            <person name="Modesto M."/>
            <person name="Mattarelli P."/>
            <person name="Jiri K."/>
            <person name="van Sinderen D."/>
            <person name="Ventura M."/>
        </authorList>
    </citation>
    <scope>NUCLEOTIDE SEQUENCE [LARGE SCALE GENOMIC DNA]</scope>
    <source>
        <strain evidence="1 2">DSM 24744</strain>
    </source>
</reference>